<evidence type="ECO:0000256" key="1">
    <source>
        <dbReference type="SAM" id="MobiDB-lite"/>
    </source>
</evidence>
<name>A0ABD3U453_9LAMI</name>
<feature type="compositionally biased region" description="Polar residues" evidence="1">
    <location>
        <begin position="361"/>
        <end position="374"/>
    </location>
</feature>
<gene>
    <name evidence="2" type="ORF">ACJIZ3_001624</name>
</gene>
<dbReference type="Proteomes" id="UP001634393">
    <property type="component" value="Unassembled WGS sequence"/>
</dbReference>
<reference evidence="2 3" key="1">
    <citation type="submission" date="2024-12" db="EMBL/GenBank/DDBJ databases">
        <title>The unique morphological basis and parallel evolutionary history of personate flowers in Penstemon.</title>
        <authorList>
            <person name="Depatie T.H."/>
            <person name="Wessinger C.A."/>
        </authorList>
    </citation>
    <scope>NUCLEOTIDE SEQUENCE [LARGE SCALE GENOMIC DNA]</scope>
    <source>
        <strain evidence="2">WTNN_2</strain>
        <tissue evidence="2">Leaf</tissue>
    </source>
</reference>
<comment type="caution">
    <text evidence="2">The sequence shown here is derived from an EMBL/GenBank/DDBJ whole genome shotgun (WGS) entry which is preliminary data.</text>
</comment>
<proteinExistence type="predicted"/>
<dbReference type="EMBL" id="JBJXBP010000002">
    <property type="protein sequence ID" value="KAL3844221.1"/>
    <property type="molecule type" value="Genomic_DNA"/>
</dbReference>
<feature type="compositionally biased region" description="Basic and acidic residues" evidence="1">
    <location>
        <begin position="166"/>
        <end position="177"/>
    </location>
</feature>
<dbReference type="InterPro" id="IPR039319">
    <property type="entry name" value="ELF3-like"/>
</dbReference>
<feature type="region of interest" description="Disordered" evidence="1">
    <location>
        <begin position="157"/>
        <end position="177"/>
    </location>
</feature>
<dbReference type="PANTHER" id="PTHR34281">
    <property type="entry name" value="PROTEIN EARLY FLOWERING 3"/>
    <property type="match status" value="1"/>
</dbReference>
<feature type="compositionally biased region" description="Basic and acidic residues" evidence="1">
    <location>
        <begin position="1"/>
        <end position="10"/>
    </location>
</feature>
<organism evidence="2 3">
    <name type="scientific">Penstemon smallii</name>
    <dbReference type="NCBI Taxonomy" id="265156"/>
    <lineage>
        <taxon>Eukaryota</taxon>
        <taxon>Viridiplantae</taxon>
        <taxon>Streptophyta</taxon>
        <taxon>Embryophyta</taxon>
        <taxon>Tracheophyta</taxon>
        <taxon>Spermatophyta</taxon>
        <taxon>Magnoliopsida</taxon>
        <taxon>eudicotyledons</taxon>
        <taxon>Gunneridae</taxon>
        <taxon>Pentapetalae</taxon>
        <taxon>asterids</taxon>
        <taxon>lamiids</taxon>
        <taxon>Lamiales</taxon>
        <taxon>Plantaginaceae</taxon>
        <taxon>Cheloneae</taxon>
        <taxon>Penstemon</taxon>
    </lineage>
</organism>
<accession>A0ABD3U453</accession>
<sequence>MKSGRDEEKMMGPMFPRLHVNDTDKGGPRAPPRNKMALYEQLSIPSQRFDHSNNTDAAKLVPPPLNQGGGSERGMFFSYQLPPRHQSEKQYYSPYNGTSTTQVEHKKKFDEDDFRVPIFNNSFPSQEYVKYTSDELAPSSKPSYFSQSLQFQKANETSMLKSSVGQEKENQKREKTISKTDDLCADPKSTSNGHNSAVLGENITTTDDINSPTSVRDLLFGDQNIVHDISNGTEDRSCGADSVSETSILDSISEQDAITPDDVVGIIGQKHFWKARRAISNQQRVFAVQVFELHRLIKVQRLIASSPNILLEHSAYLNKPIKSTPGKQLPFEFPVKATPNISKPKGDSEKPIHKKEERSAENTNFKSSVPSAQNEVPPPSSRQPLGGNSPATSISNDHNARPWFLNQPNGHQWLIPVMSPSEGLVYKPCAPYPTPGYGTAYGSPGSNPMPGNFLLPGYGQHPQQYHQLPTYPPAGPHGYYPPYGMPFMNAAAYSGSSVEQMNPPAQFSAGEANVSMHNKNLFTKPTHKKVQVPDAADDVEVQGSTASSPSEILVGGGTGNVLPLFPMSSTINSTENDPRPSEPEGPTRVIKVVPHNARSATESAARIFQFIQEERKQYD</sequence>
<feature type="region of interest" description="Disordered" evidence="1">
    <location>
        <begin position="1"/>
        <end position="33"/>
    </location>
</feature>
<feature type="compositionally biased region" description="Basic and acidic residues" evidence="1">
    <location>
        <begin position="344"/>
        <end position="360"/>
    </location>
</feature>
<evidence type="ECO:0000313" key="3">
    <source>
        <dbReference type="Proteomes" id="UP001634393"/>
    </source>
</evidence>
<keyword evidence="3" id="KW-1185">Reference proteome</keyword>
<feature type="region of interest" description="Disordered" evidence="1">
    <location>
        <begin position="328"/>
        <end position="403"/>
    </location>
</feature>
<protein>
    <submittedName>
        <fullName evidence="2">Uncharacterized protein</fullName>
    </submittedName>
</protein>
<feature type="region of interest" description="Disordered" evidence="1">
    <location>
        <begin position="567"/>
        <end position="587"/>
    </location>
</feature>
<evidence type="ECO:0000313" key="2">
    <source>
        <dbReference type="EMBL" id="KAL3844221.1"/>
    </source>
</evidence>
<dbReference type="AlphaFoldDB" id="A0ABD3U453"/>
<dbReference type="PANTHER" id="PTHR34281:SF2">
    <property type="entry name" value="PROTEIN EARLY FLOWERING 3"/>
    <property type="match status" value="1"/>
</dbReference>